<dbReference type="Proteomes" id="UP001595748">
    <property type="component" value="Unassembled WGS sequence"/>
</dbReference>
<protein>
    <recommendedName>
        <fullName evidence="4">DUF304 domain-containing protein</fullName>
    </recommendedName>
</protein>
<name>A0ABV8A4M4_9DEIO</name>
<keyword evidence="3" id="KW-1185">Reference proteome</keyword>
<dbReference type="EMBL" id="JBHRZF010000003">
    <property type="protein sequence ID" value="MFC3859210.1"/>
    <property type="molecule type" value="Genomic_DNA"/>
</dbReference>
<keyword evidence="1" id="KW-1133">Transmembrane helix</keyword>
<reference evidence="3" key="1">
    <citation type="journal article" date="2019" name="Int. J. Syst. Evol. Microbiol.">
        <title>The Global Catalogue of Microorganisms (GCM) 10K type strain sequencing project: providing services to taxonomists for standard genome sequencing and annotation.</title>
        <authorList>
            <consortium name="The Broad Institute Genomics Platform"/>
            <consortium name="The Broad Institute Genome Sequencing Center for Infectious Disease"/>
            <person name="Wu L."/>
            <person name="Ma J."/>
        </authorList>
    </citation>
    <scope>NUCLEOTIDE SEQUENCE [LARGE SCALE GENOMIC DNA]</scope>
    <source>
        <strain evidence="3">CCTCC AB 2013263</strain>
    </source>
</reference>
<gene>
    <name evidence="2" type="ORF">ACFOPQ_00295</name>
</gene>
<comment type="caution">
    <text evidence="2">The sequence shown here is derived from an EMBL/GenBank/DDBJ whole genome shotgun (WGS) entry which is preliminary data.</text>
</comment>
<sequence>MNPWESQLKDWVLAVSLLTGIVVFLLISLLSYRAMRRFSSEIGLARYSLDGHEWRIRHQLAEVAVPLQNMSKVIPFLEGIHVQYGKRLMLTLPDGPVQAALVERLKGATHDSP</sequence>
<keyword evidence="1" id="KW-0472">Membrane</keyword>
<keyword evidence="1" id="KW-0812">Transmembrane</keyword>
<evidence type="ECO:0000256" key="1">
    <source>
        <dbReference type="SAM" id="Phobius"/>
    </source>
</evidence>
<proteinExistence type="predicted"/>
<evidence type="ECO:0000313" key="2">
    <source>
        <dbReference type="EMBL" id="MFC3859210.1"/>
    </source>
</evidence>
<accession>A0ABV8A4M4</accession>
<feature type="transmembrane region" description="Helical" evidence="1">
    <location>
        <begin position="12"/>
        <end position="32"/>
    </location>
</feature>
<organism evidence="2 3">
    <name type="scientific">Deinococcus antarcticus</name>
    <dbReference type="NCBI Taxonomy" id="1298767"/>
    <lineage>
        <taxon>Bacteria</taxon>
        <taxon>Thermotogati</taxon>
        <taxon>Deinococcota</taxon>
        <taxon>Deinococci</taxon>
        <taxon>Deinococcales</taxon>
        <taxon>Deinococcaceae</taxon>
        <taxon>Deinococcus</taxon>
    </lineage>
</organism>
<evidence type="ECO:0000313" key="3">
    <source>
        <dbReference type="Proteomes" id="UP001595748"/>
    </source>
</evidence>
<evidence type="ECO:0008006" key="4">
    <source>
        <dbReference type="Google" id="ProtNLM"/>
    </source>
</evidence>
<dbReference type="RefSeq" id="WP_380075377.1">
    <property type="nucleotide sequence ID" value="NZ_JBHRZF010000003.1"/>
</dbReference>